<dbReference type="SUPFAM" id="SSF53335">
    <property type="entry name" value="S-adenosyl-L-methionine-dependent methyltransferases"/>
    <property type="match status" value="1"/>
</dbReference>
<comment type="caution">
    <text evidence="2">The sequence shown here is derived from an EMBL/GenBank/DDBJ whole genome shotgun (WGS) entry which is preliminary data.</text>
</comment>
<sequence>MKLYEELAEWWPLVSPPSHYREESGEYLRLLRSGASGPLEKVLELGSGGGNNASYLKHAFSLTLVDLSEGMLKVSRALNPECEHVPGDMRTVRLGREFDAVFVHDAVEYMTTEAELRAALETVSTHLRPGGVAVVAPDATLETFEPGESVEGEDELPGPDGRSRSLRYLMWTLPLEPGATSGAVHFALLLKERDGSVRCVHDEHQFGVFPEATWLRLFDEVGLDARPEPRTIEGTVYPTFVATKRR</sequence>
<name>A0ABU5H5Z2_9BACT</name>
<organism evidence="2 3">
    <name type="scientific">Hyalangium rubrum</name>
    <dbReference type="NCBI Taxonomy" id="3103134"/>
    <lineage>
        <taxon>Bacteria</taxon>
        <taxon>Pseudomonadati</taxon>
        <taxon>Myxococcota</taxon>
        <taxon>Myxococcia</taxon>
        <taxon>Myxococcales</taxon>
        <taxon>Cystobacterineae</taxon>
        <taxon>Archangiaceae</taxon>
        <taxon>Hyalangium</taxon>
    </lineage>
</organism>
<keyword evidence="3" id="KW-1185">Reference proteome</keyword>
<dbReference type="PANTHER" id="PTHR43464:SF90">
    <property type="entry name" value="METHYLTRANSFERASE TYPE 11"/>
    <property type="match status" value="1"/>
</dbReference>
<feature type="domain" description="Methyltransferase" evidence="1">
    <location>
        <begin position="42"/>
        <end position="131"/>
    </location>
</feature>
<dbReference type="Gene3D" id="3.40.50.150">
    <property type="entry name" value="Vaccinia Virus protein VP39"/>
    <property type="match status" value="1"/>
</dbReference>
<proteinExistence type="predicted"/>
<dbReference type="Gene3D" id="2.20.130.10">
    <property type="entry name" value="CAC2371-like domains"/>
    <property type="match status" value="1"/>
</dbReference>
<evidence type="ECO:0000313" key="2">
    <source>
        <dbReference type="EMBL" id="MDY7228177.1"/>
    </source>
</evidence>
<protein>
    <submittedName>
        <fullName evidence="2">Class I SAM-dependent methyltransferase</fullName>
        <ecNumber evidence="2">2.1.1.-</ecNumber>
    </submittedName>
</protein>
<dbReference type="RefSeq" id="WP_321546901.1">
    <property type="nucleotide sequence ID" value="NZ_JAXIVS010000005.1"/>
</dbReference>
<evidence type="ECO:0000313" key="3">
    <source>
        <dbReference type="Proteomes" id="UP001291309"/>
    </source>
</evidence>
<dbReference type="EC" id="2.1.1.-" evidence="2"/>
<keyword evidence="2" id="KW-0808">Transferase</keyword>
<dbReference type="Pfam" id="PF13649">
    <property type="entry name" value="Methyltransf_25"/>
    <property type="match status" value="1"/>
</dbReference>
<dbReference type="GO" id="GO:0008168">
    <property type="term" value="F:methyltransferase activity"/>
    <property type="evidence" value="ECO:0007669"/>
    <property type="project" value="UniProtKB-KW"/>
</dbReference>
<dbReference type="CDD" id="cd02440">
    <property type="entry name" value="AdoMet_MTases"/>
    <property type="match status" value="1"/>
</dbReference>
<keyword evidence="2" id="KW-0489">Methyltransferase</keyword>
<dbReference type="EMBL" id="JAXIVS010000005">
    <property type="protein sequence ID" value="MDY7228177.1"/>
    <property type="molecule type" value="Genomic_DNA"/>
</dbReference>
<reference evidence="2 3" key="1">
    <citation type="submission" date="2023-12" db="EMBL/GenBank/DDBJ databases">
        <title>the genome sequence of Hyalangium sp. s54d21.</title>
        <authorList>
            <person name="Zhang X."/>
        </authorList>
    </citation>
    <scope>NUCLEOTIDE SEQUENCE [LARGE SCALE GENOMIC DNA]</scope>
    <source>
        <strain evidence="3">s54d21</strain>
    </source>
</reference>
<dbReference type="GO" id="GO:0032259">
    <property type="term" value="P:methylation"/>
    <property type="evidence" value="ECO:0007669"/>
    <property type="project" value="UniProtKB-KW"/>
</dbReference>
<accession>A0ABU5H5Z2</accession>
<dbReference type="InterPro" id="IPR041698">
    <property type="entry name" value="Methyltransf_25"/>
</dbReference>
<evidence type="ECO:0000259" key="1">
    <source>
        <dbReference type="Pfam" id="PF13649"/>
    </source>
</evidence>
<dbReference type="Proteomes" id="UP001291309">
    <property type="component" value="Unassembled WGS sequence"/>
</dbReference>
<gene>
    <name evidence="2" type="ORF">SYV04_17285</name>
</gene>
<dbReference type="PANTHER" id="PTHR43464">
    <property type="entry name" value="METHYLTRANSFERASE"/>
    <property type="match status" value="1"/>
</dbReference>
<dbReference type="InterPro" id="IPR029063">
    <property type="entry name" value="SAM-dependent_MTases_sf"/>
</dbReference>